<protein>
    <recommendedName>
        <fullName evidence="4">CENP-V/GFA domain-containing protein</fullName>
    </recommendedName>
</protein>
<feature type="domain" description="CENP-V/GFA" evidence="4">
    <location>
        <begin position="17"/>
        <end position="135"/>
    </location>
</feature>
<evidence type="ECO:0000259" key="4">
    <source>
        <dbReference type="PROSITE" id="PS51891"/>
    </source>
</evidence>
<dbReference type="AlphaFoldDB" id="A0A319E2C9"/>
<dbReference type="Proteomes" id="UP000247810">
    <property type="component" value="Unassembled WGS sequence"/>
</dbReference>
<sequence length="144" mass="16500">MSDYNPQPPPTNESSFHKGNCHCGAVRFTVRVSPPLHEYPVMNCNCSICSRNSYLLVYPNTEDFKLEKGEGVLKDYRFNTRQGRHRFCGECGSSCFVQLPDESGPPPFVCVNVRMFEDFDFDKLKLRKVDGRSFQGEYTPQVNN</sequence>
<keyword evidence="3" id="KW-0862">Zinc</keyword>
<dbReference type="Gene3D" id="2.170.150.70">
    <property type="match status" value="1"/>
</dbReference>
<evidence type="ECO:0000256" key="1">
    <source>
        <dbReference type="ARBA" id="ARBA00005495"/>
    </source>
</evidence>
<dbReference type="STRING" id="1448320.A0A319E2C9"/>
<dbReference type="Pfam" id="PF04828">
    <property type="entry name" value="GFA"/>
    <property type="match status" value="1"/>
</dbReference>
<organism evidence="5 6">
    <name type="scientific">Aspergillus ellipticus CBS 707.79</name>
    <dbReference type="NCBI Taxonomy" id="1448320"/>
    <lineage>
        <taxon>Eukaryota</taxon>
        <taxon>Fungi</taxon>
        <taxon>Dikarya</taxon>
        <taxon>Ascomycota</taxon>
        <taxon>Pezizomycotina</taxon>
        <taxon>Eurotiomycetes</taxon>
        <taxon>Eurotiomycetidae</taxon>
        <taxon>Eurotiales</taxon>
        <taxon>Aspergillaceae</taxon>
        <taxon>Aspergillus</taxon>
        <taxon>Aspergillus subgen. Circumdati</taxon>
    </lineage>
</organism>
<dbReference type="VEuPathDB" id="FungiDB:BO71DRAFT_317572"/>
<comment type="similarity">
    <text evidence="1">Belongs to the Gfa family.</text>
</comment>
<dbReference type="SUPFAM" id="SSF51316">
    <property type="entry name" value="Mss4-like"/>
    <property type="match status" value="1"/>
</dbReference>
<proteinExistence type="inferred from homology"/>
<accession>A0A319E2C9</accession>
<evidence type="ECO:0000256" key="2">
    <source>
        <dbReference type="ARBA" id="ARBA00022723"/>
    </source>
</evidence>
<dbReference type="GO" id="GO:0046872">
    <property type="term" value="F:metal ion binding"/>
    <property type="evidence" value="ECO:0007669"/>
    <property type="project" value="UniProtKB-KW"/>
</dbReference>
<dbReference type="EMBL" id="KZ825817">
    <property type="protein sequence ID" value="PYH97883.1"/>
    <property type="molecule type" value="Genomic_DNA"/>
</dbReference>
<dbReference type="InterPro" id="IPR052355">
    <property type="entry name" value="CENP-V-like"/>
</dbReference>
<evidence type="ECO:0000313" key="6">
    <source>
        <dbReference type="Proteomes" id="UP000247810"/>
    </source>
</evidence>
<keyword evidence="2" id="KW-0479">Metal-binding</keyword>
<keyword evidence="6" id="KW-1185">Reference proteome</keyword>
<dbReference type="GO" id="GO:0016846">
    <property type="term" value="F:carbon-sulfur lyase activity"/>
    <property type="evidence" value="ECO:0007669"/>
    <property type="project" value="InterPro"/>
</dbReference>
<dbReference type="OrthoDB" id="2993351at2759"/>
<dbReference type="InterPro" id="IPR006913">
    <property type="entry name" value="CENP-V/GFA"/>
</dbReference>
<evidence type="ECO:0000256" key="3">
    <source>
        <dbReference type="ARBA" id="ARBA00022833"/>
    </source>
</evidence>
<evidence type="ECO:0000313" key="5">
    <source>
        <dbReference type="EMBL" id="PYH97883.1"/>
    </source>
</evidence>
<name>A0A319E2C9_9EURO</name>
<gene>
    <name evidence="5" type="ORF">BO71DRAFT_317572</name>
</gene>
<dbReference type="InterPro" id="IPR011057">
    <property type="entry name" value="Mss4-like_sf"/>
</dbReference>
<reference evidence="5 6" key="1">
    <citation type="submission" date="2018-02" db="EMBL/GenBank/DDBJ databases">
        <title>The genomes of Aspergillus section Nigri reveals drivers in fungal speciation.</title>
        <authorList>
            <consortium name="DOE Joint Genome Institute"/>
            <person name="Vesth T.C."/>
            <person name="Nybo J."/>
            <person name="Theobald S."/>
            <person name="Brandl J."/>
            <person name="Frisvad J.C."/>
            <person name="Nielsen K.F."/>
            <person name="Lyhne E.K."/>
            <person name="Kogle M.E."/>
            <person name="Kuo A."/>
            <person name="Riley R."/>
            <person name="Clum A."/>
            <person name="Nolan M."/>
            <person name="Lipzen A."/>
            <person name="Salamov A."/>
            <person name="Henrissat B."/>
            <person name="Wiebenga A."/>
            <person name="De vries R.P."/>
            <person name="Grigoriev I.V."/>
            <person name="Mortensen U.H."/>
            <person name="Andersen M.R."/>
            <person name="Baker S.E."/>
        </authorList>
    </citation>
    <scope>NUCLEOTIDE SEQUENCE [LARGE SCALE GENOMIC DNA]</scope>
    <source>
        <strain evidence="5 6">CBS 707.79</strain>
    </source>
</reference>
<dbReference type="PROSITE" id="PS51891">
    <property type="entry name" value="CENP_V_GFA"/>
    <property type="match status" value="1"/>
</dbReference>
<dbReference type="PANTHER" id="PTHR28620">
    <property type="entry name" value="CENTROMERE PROTEIN V"/>
    <property type="match status" value="1"/>
</dbReference>
<dbReference type="PANTHER" id="PTHR28620:SF1">
    <property type="entry name" value="CENP-V_GFA DOMAIN-CONTAINING PROTEIN"/>
    <property type="match status" value="1"/>
</dbReference>